<keyword evidence="2" id="KW-1003">Cell membrane</keyword>
<accession>A0AAD4YI69</accession>
<dbReference type="AlphaFoldDB" id="A0AAD4YI69"/>
<keyword evidence="6" id="KW-0130">Cell adhesion</keyword>
<evidence type="ECO:0000256" key="7">
    <source>
        <dbReference type="ARBA" id="ARBA00022989"/>
    </source>
</evidence>
<dbReference type="InterPro" id="IPR047012">
    <property type="entry name" value="ICAM_VCAM"/>
</dbReference>
<dbReference type="PRINTS" id="PR01474">
    <property type="entry name" value="VCAM1"/>
</dbReference>
<dbReference type="PROSITE" id="PS50835">
    <property type="entry name" value="IG_LIKE"/>
    <property type="match status" value="6"/>
</dbReference>
<dbReference type="Pfam" id="PF13927">
    <property type="entry name" value="Ig_3"/>
    <property type="match status" value="2"/>
</dbReference>
<dbReference type="PANTHER" id="PTHR13771:SF14">
    <property type="entry name" value="VASCULAR CELL ADHESION PROTEIN 1"/>
    <property type="match status" value="1"/>
</dbReference>
<evidence type="ECO:0000256" key="9">
    <source>
        <dbReference type="ARBA" id="ARBA00023157"/>
    </source>
</evidence>
<evidence type="ECO:0000256" key="4">
    <source>
        <dbReference type="ARBA" id="ARBA00022729"/>
    </source>
</evidence>
<evidence type="ECO:0000256" key="2">
    <source>
        <dbReference type="ARBA" id="ARBA00022475"/>
    </source>
</evidence>
<feature type="domain" description="Ig-like" evidence="12">
    <location>
        <begin position="665"/>
        <end position="744"/>
    </location>
</feature>
<dbReference type="PANTHER" id="PTHR13771">
    <property type="entry name" value="INTERCELLULAR ADHESION MOLECULE"/>
    <property type="match status" value="1"/>
</dbReference>
<dbReference type="InterPro" id="IPR008424">
    <property type="entry name" value="Ig_C2-set"/>
</dbReference>
<evidence type="ECO:0000313" key="13">
    <source>
        <dbReference type="EMBL" id="KAI4549264.1"/>
    </source>
</evidence>
<keyword evidence="4" id="KW-0732">Signal</keyword>
<keyword evidence="14" id="KW-1185">Reference proteome</keyword>
<dbReference type="InterPro" id="IPR013783">
    <property type="entry name" value="Ig-like_fold"/>
</dbReference>
<comment type="caution">
    <text evidence="13">The sequence shown here is derived from an EMBL/GenBank/DDBJ whole genome shotgun (WGS) entry which is preliminary data.</text>
</comment>
<dbReference type="InterPro" id="IPR036179">
    <property type="entry name" value="Ig-like_dom_sf"/>
</dbReference>
<evidence type="ECO:0000256" key="3">
    <source>
        <dbReference type="ARBA" id="ARBA00022692"/>
    </source>
</evidence>
<evidence type="ECO:0000256" key="5">
    <source>
        <dbReference type="ARBA" id="ARBA00022737"/>
    </source>
</evidence>
<feature type="domain" description="Ig-like" evidence="12">
    <location>
        <begin position="157"/>
        <end position="256"/>
    </location>
</feature>
<evidence type="ECO:0000256" key="6">
    <source>
        <dbReference type="ARBA" id="ARBA00022889"/>
    </source>
</evidence>
<dbReference type="InterPro" id="IPR003987">
    <property type="entry name" value="ICAM_VCAM_N"/>
</dbReference>
<keyword evidence="10" id="KW-0325">Glycoprotein</keyword>
<evidence type="ECO:0000313" key="14">
    <source>
        <dbReference type="Proteomes" id="UP001214576"/>
    </source>
</evidence>
<proteinExistence type="predicted"/>
<evidence type="ECO:0000256" key="8">
    <source>
        <dbReference type="ARBA" id="ARBA00023136"/>
    </source>
</evidence>
<dbReference type="Pfam" id="PF05790">
    <property type="entry name" value="C2-set"/>
    <property type="match status" value="4"/>
</dbReference>
<feature type="domain" description="Ig-like" evidence="12">
    <location>
        <begin position="1057"/>
        <end position="1141"/>
    </location>
</feature>
<keyword evidence="7" id="KW-1133">Transmembrane helix</keyword>
<dbReference type="InterPro" id="IPR013098">
    <property type="entry name" value="Ig_I-set"/>
</dbReference>
<feature type="domain" description="Ig-like" evidence="12">
    <location>
        <begin position="569"/>
        <end position="653"/>
    </location>
</feature>
<dbReference type="Proteomes" id="UP001214576">
    <property type="component" value="Unassembled WGS sequence"/>
</dbReference>
<dbReference type="InterPro" id="IPR007110">
    <property type="entry name" value="Ig-like_dom"/>
</dbReference>
<keyword evidence="11" id="KW-0393">Immunoglobulin domain</keyword>
<dbReference type="GO" id="GO:0005886">
    <property type="term" value="C:plasma membrane"/>
    <property type="evidence" value="ECO:0007669"/>
    <property type="project" value="UniProtKB-SubCell"/>
</dbReference>
<evidence type="ECO:0000259" key="12">
    <source>
        <dbReference type="PROSITE" id="PS50835"/>
    </source>
</evidence>
<feature type="domain" description="Ig-like" evidence="12">
    <location>
        <begin position="355"/>
        <end position="451"/>
    </location>
</feature>
<gene>
    <name evidence="13" type="ORF">MG293_001594</name>
</gene>
<dbReference type="SMART" id="SM00409">
    <property type="entry name" value="IG"/>
    <property type="match status" value="6"/>
</dbReference>
<keyword evidence="5" id="KW-0677">Repeat</keyword>
<reference evidence="13" key="1">
    <citation type="submission" date="2022-03" db="EMBL/GenBank/DDBJ databases">
        <title>Genomic analyses of argali, domestic sheep and their hybrids provide insights into chromosomal evolution, heterosis and genetic basis of agronomic traits.</title>
        <authorList>
            <person name="Li M."/>
        </authorList>
    </citation>
    <scope>NUCLEOTIDE SEQUENCE</scope>
    <source>
        <strain evidence="13">CAU-MHL-2022a</strain>
        <tissue evidence="13">Skin</tissue>
    </source>
</reference>
<dbReference type="GO" id="GO:0098609">
    <property type="term" value="P:cell-cell adhesion"/>
    <property type="evidence" value="ECO:0007669"/>
    <property type="project" value="InterPro"/>
</dbReference>
<dbReference type="InterPro" id="IPR003989">
    <property type="entry name" value="VCAM-1"/>
</dbReference>
<sequence length="1167" mass="129429">MFSPGLRCYEEEDLNSQTRGQTKVTAVKEPSANHGTSMAFIRHLALDFYLISYAIIIACNAGESQELKLSCCKKLNPYGEATCFPCSLSCVQLFCDPMGYSPAGSSVHGILQIETLEPTLSSWYVTQLVVSVATYWFLAWMDAIHKPSMLQGVSREPEVEVTCFIAGAQAFKVDIFPNESKIFTQIGDSVSLTCSATGCESPSFSWRTQMDSPLNGKVRNEGTTSTLIMDPVSFEDEHQYLCTVICGAMKREKAIRVEIYSFSKDPEIHLSSPPEVGKPVTVTCSVPDVYPFERLEIELLKGNRSMKVQEFLEPSEKKAQETKSLEVTFSPTDEDIGKALVCQAKLHIYDDDSPPKERKTIKELEVYKKMFTVEISPGPQIAAQIGHSVVLTCDVRDCESPSFSWRTQIDSPLNGKVRSEGSKSMLTLSPVSFEHEHFYLCTVMCGQKKLEKGIQVKLYSFPSDPEIEMSGPLVSGNPVTVSCKVPNVYPFDRLEIELFKGESIMMNKIFLEDASKKALETKSLEMTFIPTTEDTANVLVCLARLPIDEMEFEPKQRQSTQILYVNVAPKDIQLTAFPSESVKEGDTVIISCICGNVPPTLIILKKKAETGYTVLKSTGGAYTIHRAQLEDAGVYQCESKNEVGSQLRSLTLDVKAQAFKVDMFPNEYKIFAQIGDSVSLTCSATGCESPSFSWRTQIDSPLNGKVKNEGTTSMLIMDPVSFGNEHQYLCTVTCKDMKREKAIRVEIYSFSKDPEIRLSSPPEVGKPVTVTCSVPDVYPFERLEIELLKGNRSMKVQEFLEPSEKKAQETKSLEVTFSPTDEDIGKALVCQATLHIYDDDSPPKERKTTKELEVYKKNFTVEISPGPQIAAQIGHSVVLTCDVRDCESPSFSWRTQIDSPLNGKVRSEGSKSTLTLSPVSVENEHFYLCTVMCGQKKLEKRIQVKPYSFPSDPEIEMSGPLVSGNPVTVSCKVPNVYPFDRLEIELFKGESIMMNKVFSKDVSKKALETKSLEKTFIPTAEDTGNVLVCLARLPIDEMEFEPKQRQSTQTLYVNVAPKDIQLTAFPSESVKEGDTVIISCTCGNVPPTLIILKKKAETGYTVLKSTGGAYTIPRAQLEDAGVYQCESKNEVGSQLRSLTLDVKGFSRQGYWSGLPFPSPGDSPDPGI</sequence>
<dbReference type="GO" id="GO:0005178">
    <property type="term" value="F:integrin binding"/>
    <property type="evidence" value="ECO:0007669"/>
    <property type="project" value="InterPro"/>
</dbReference>
<dbReference type="Gene3D" id="2.60.40.10">
    <property type="entry name" value="Immunoglobulins"/>
    <property type="match status" value="10"/>
</dbReference>
<keyword evidence="8" id="KW-0472">Membrane</keyword>
<keyword evidence="3" id="KW-0812">Transmembrane</keyword>
<dbReference type="InterPro" id="IPR003599">
    <property type="entry name" value="Ig_sub"/>
</dbReference>
<dbReference type="EMBL" id="JAKZEL010000001">
    <property type="protein sequence ID" value="KAI4549264.1"/>
    <property type="molecule type" value="Genomic_DNA"/>
</dbReference>
<evidence type="ECO:0000256" key="10">
    <source>
        <dbReference type="ARBA" id="ARBA00023180"/>
    </source>
</evidence>
<dbReference type="Pfam" id="PF07679">
    <property type="entry name" value="I-set"/>
    <property type="match status" value="4"/>
</dbReference>
<dbReference type="FunFam" id="2.60.40.10:FF:000817">
    <property type="entry name" value="Vascular cell adhesion molecule 1"/>
    <property type="match status" value="2"/>
</dbReference>
<dbReference type="PRINTS" id="PR01472">
    <property type="entry name" value="ICAMVCAM1"/>
</dbReference>
<organism evidence="13 14">
    <name type="scientific">Ovis ammon polii</name>
    <dbReference type="NCBI Taxonomy" id="230172"/>
    <lineage>
        <taxon>Eukaryota</taxon>
        <taxon>Metazoa</taxon>
        <taxon>Chordata</taxon>
        <taxon>Craniata</taxon>
        <taxon>Vertebrata</taxon>
        <taxon>Euteleostomi</taxon>
        <taxon>Mammalia</taxon>
        <taxon>Eutheria</taxon>
        <taxon>Laurasiatheria</taxon>
        <taxon>Artiodactyla</taxon>
        <taxon>Ruminantia</taxon>
        <taxon>Pecora</taxon>
        <taxon>Bovidae</taxon>
        <taxon>Caprinae</taxon>
        <taxon>Ovis</taxon>
    </lineage>
</organism>
<keyword evidence="9" id="KW-1015">Disulfide bond</keyword>
<dbReference type="SUPFAM" id="SSF48726">
    <property type="entry name" value="Immunoglobulin"/>
    <property type="match status" value="10"/>
</dbReference>
<dbReference type="FunFam" id="2.60.40.10:FF:000671">
    <property type="entry name" value="Vascular cell adhesion molecule 1"/>
    <property type="match status" value="4"/>
</dbReference>
<comment type="subcellular location">
    <subcellularLocation>
        <location evidence="1">Cell membrane</location>
        <topology evidence="1">Single-pass type I membrane protein</topology>
    </subcellularLocation>
</comment>
<evidence type="ECO:0000256" key="11">
    <source>
        <dbReference type="ARBA" id="ARBA00023319"/>
    </source>
</evidence>
<dbReference type="FunFam" id="2.60.40.10:FF:000625">
    <property type="entry name" value="Vascular cell adhesion molecule 1"/>
    <property type="match status" value="4"/>
</dbReference>
<protein>
    <recommendedName>
        <fullName evidence="12">Ig-like domain-containing protein</fullName>
    </recommendedName>
</protein>
<dbReference type="SMART" id="SM00408">
    <property type="entry name" value="IGc2"/>
    <property type="match status" value="6"/>
</dbReference>
<evidence type="ECO:0000256" key="1">
    <source>
        <dbReference type="ARBA" id="ARBA00004251"/>
    </source>
</evidence>
<dbReference type="InterPro" id="IPR003598">
    <property type="entry name" value="Ig_sub2"/>
</dbReference>
<name>A0AAD4YI69_OVIAM</name>
<feature type="domain" description="Ig-like" evidence="12">
    <location>
        <begin position="843"/>
        <end position="939"/>
    </location>
</feature>